<dbReference type="WBParaSite" id="TCLT_0000215401-mRNA-1">
    <property type="protein sequence ID" value="TCLT_0000215401-mRNA-1"/>
    <property type="gene ID" value="TCLT_0000215401"/>
</dbReference>
<evidence type="ECO:0000313" key="2">
    <source>
        <dbReference type="Proteomes" id="UP000276776"/>
    </source>
</evidence>
<dbReference type="PANTHER" id="PTHR14659:SF1">
    <property type="entry name" value="ALPHA- AND GAMMA-ADAPTIN-BINDING PROTEIN P34"/>
    <property type="match status" value="1"/>
</dbReference>
<dbReference type="EMBL" id="UYYF01000383">
    <property type="protein sequence ID" value="VDM97943.1"/>
    <property type="molecule type" value="Genomic_DNA"/>
</dbReference>
<organism evidence="3">
    <name type="scientific">Thelazia callipaeda</name>
    <name type="common">Oriental eyeworm</name>
    <name type="synonym">Parasitic nematode</name>
    <dbReference type="NCBI Taxonomy" id="103827"/>
    <lineage>
        <taxon>Eukaryota</taxon>
        <taxon>Metazoa</taxon>
        <taxon>Ecdysozoa</taxon>
        <taxon>Nematoda</taxon>
        <taxon>Chromadorea</taxon>
        <taxon>Rhabditida</taxon>
        <taxon>Spirurina</taxon>
        <taxon>Spiruromorpha</taxon>
        <taxon>Thelazioidea</taxon>
        <taxon>Thelaziidae</taxon>
        <taxon>Thelazia</taxon>
    </lineage>
</organism>
<dbReference type="AlphaFoldDB" id="A0A0N5CPK8"/>
<evidence type="ECO:0000313" key="1">
    <source>
        <dbReference type="EMBL" id="VDM97943.1"/>
    </source>
</evidence>
<protein>
    <submittedName>
        <fullName evidence="3">Elongator complex protein 5</fullName>
    </submittedName>
</protein>
<dbReference type="Proteomes" id="UP000276776">
    <property type="component" value="Unassembled WGS sequence"/>
</dbReference>
<name>A0A0N5CPK8_THECL</name>
<dbReference type="PANTHER" id="PTHR14659">
    <property type="entry name" value="ALPHA- AND GAMMA-ADAPTIN-BINDING PROTEIN P34"/>
    <property type="match status" value="1"/>
</dbReference>
<proteinExistence type="predicted"/>
<accession>A0A0N5CPK8</accession>
<reference evidence="1 2" key="2">
    <citation type="submission" date="2018-11" db="EMBL/GenBank/DDBJ databases">
        <authorList>
            <consortium name="Pathogen Informatics"/>
        </authorList>
    </citation>
    <scope>NUCLEOTIDE SEQUENCE [LARGE SCALE GENOMIC DNA]</scope>
</reference>
<reference evidence="3" key="1">
    <citation type="submission" date="2017-02" db="UniProtKB">
        <authorList>
            <consortium name="WormBaseParasite"/>
        </authorList>
    </citation>
    <scope>IDENTIFICATION</scope>
</reference>
<dbReference type="OMA" id="FGPERQN"/>
<evidence type="ECO:0000313" key="3">
    <source>
        <dbReference type="WBParaSite" id="TCLT_0000215401-mRNA-1"/>
    </source>
</evidence>
<dbReference type="OrthoDB" id="5840611at2759"/>
<dbReference type="STRING" id="103827.A0A0N5CPK8"/>
<sequence>MEAPSSLSKVLLMGDINDYLLNSLLANESAERKQKRELLLDTKYYQVTVKLISLRTVMSIDEWRTSRSNVDVGAVIYNWAGVFTSLQQLKQQFSDWITDIQVVVCDRSDHLLEWSEDLCRFCASKRIELVELDPDLETVKDLNECRELYGISRIREILEAGDWKNKIIKKNPFTSQEHVDAKISSVFTDNVLSRFLVNSLKDVGSDCSSVTDKDKGSILLIEVILKSFGRSNISFDSLVKHSDIPDSEVMEYFKEETEKLSRQDNMVVKVSLHIKKKVCGNGETKCVPKSDEKCSEHYLFDAKKDNVRDSSEMTRSVIDGLFSQPVNEEVTNLASKIDETRSTLLKMPFGPERQNLAADTMMAVMDSIGDNELFISSSDDESIT</sequence>
<keyword evidence="2" id="KW-1185">Reference proteome</keyword>
<gene>
    <name evidence="1" type="ORF">TCLT_LOCUS2155</name>
</gene>
<dbReference type="InterPro" id="IPR019341">
    <property type="entry name" value="Alpha/Gamma-adaptin-bd_p34"/>
</dbReference>
<dbReference type="Gene3D" id="3.40.50.11960">
    <property type="match status" value="1"/>
</dbReference>